<name>A0A2T3ZXC3_TRIHA</name>
<dbReference type="Proteomes" id="UP000241690">
    <property type="component" value="Unassembled WGS sequence"/>
</dbReference>
<proteinExistence type="predicted"/>
<keyword evidence="3" id="KW-1185">Reference proteome</keyword>
<evidence type="ECO:0000313" key="2">
    <source>
        <dbReference type="EMBL" id="PTB49461.1"/>
    </source>
</evidence>
<evidence type="ECO:0000313" key="3">
    <source>
        <dbReference type="Proteomes" id="UP000241690"/>
    </source>
</evidence>
<sequence length="142" mass="15519">MKKFMPYNNYMRLQSRNGNPRCAQRTVLRLLRRFQNDRGSGYFTAFLTPPKAIAAITADPCLGHSAEPQPATSFTAILTSPKCINNSLKSQLSPYKSSTHPPLPQKSHCNANAVGGQNHTTPIHLKSKAAEKSISSNLAKAP</sequence>
<accession>A0A2T3ZXC3</accession>
<dbReference type="GeneID" id="36624989"/>
<evidence type="ECO:0000256" key="1">
    <source>
        <dbReference type="SAM" id="MobiDB-lite"/>
    </source>
</evidence>
<dbReference type="EMBL" id="KZ679692">
    <property type="protein sequence ID" value="PTB49461.1"/>
    <property type="molecule type" value="Genomic_DNA"/>
</dbReference>
<reference evidence="2 3" key="1">
    <citation type="submission" date="2016-07" db="EMBL/GenBank/DDBJ databases">
        <title>Multiple horizontal gene transfer events from other fungi enriched the ability of initially mycotrophic Trichoderma (Ascomycota) to feed on dead plant biomass.</title>
        <authorList>
            <consortium name="DOE Joint Genome Institute"/>
            <person name="Aerts A."/>
            <person name="Atanasova L."/>
            <person name="Chenthamara K."/>
            <person name="Zhang J."/>
            <person name="Grujic M."/>
            <person name="Henrissat B."/>
            <person name="Kuo A."/>
            <person name="Salamov A."/>
            <person name="Lipzen A."/>
            <person name="Labutti K."/>
            <person name="Barry K."/>
            <person name="Miao Y."/>
            <person name="Rahimi M.J."/>
            <person name="Shen Q."/>
            <person name="Grigoriev I.V."/>
            <person name="Kubicek C.P."/>
            <person name="Druzhinina I.S."/>
        </authorList>
    </citation>
    <scope>NUCLEOTIDE SEQUENCE [LARGE SCALE GENOMIC DNA]</scope>
    <source>
        <strain evidence="2 3">CBS 226.95</strain>
    </source>
</reference>
<dbReference type="AlphaFoldDB" id="A0A2T3ZXC3"/>
<feature type="compositionally biased region" description="Polar residues" evidence="1">
    <location>
        <begin position="107"/>
        <end position="120"/>
    </location>
</feature>
<gene>
    <name evidence="2" type="ORF">M431DRAFT_486766</name>
</gene>
<protein>
    <submittedName>
        <fullName evidence="2">Uncharacterized protein</fullName>
    </submittedName>
</protein>
<organism evidence="2 3">
    <name type="scientific">Trichoderma harzianum CBS 226.95</name>
    <dbReference type="NCBI Taxonomy" id="983964"/>
    <lineage>
        <taxon>Eukaryota</taxon>
        <taxon>Fungi</taxon>
        <taxon>Dikarya</taxon>
        <taxon>Ascomycota</taxon>
        <taxon>Pezizomycotina</taxon>
        <taxon>Sordariomycetes</taxon>
        <taxon>Hypocreomycetidae</taxon>
        <taxon>Hypocreales</taxon>
        <taxon>Hypocreaceae</taxon>
        <taxon>Trichoderma</taxon>
    </lineage>
</organism>
<dbReference type="RefSeq" id="XP_024769138.1">
    <property type="nucleotide sequence ID" value="XM_024916420.1"/>
</dbReference>
<feature type="region of interest" description="Disordered" evidence="1">
    <location>
        <begin position="93"/>
        <end position="120"/>
    </location>
</feature>